<keyword evidence="1" id="KW-0812">Transmembrane</keyword>
<organism evidence="2 3">
    <name type="scientific">Methanooceanicella nereidis</name>
    <dbReference type="NCBI Taxonomy" id="2052831"/>
    <lineage>
        <taxon>Archaea</taxon>
        <taxon>Methanobacteriati</taxon>
        <taxon>Methanobacteriota</taxon>
        <taxon>Stenosarchaea group</taxon>
        <taxon>Methanomicrobia</taxon>
        <taxon>Methanocellales</taxon>
        <taxon>Methanocellaceae</taxon>
        <taxon>Methanooceanicella</taxon>
    </lineage>
</organism>
<evidence type="ECO:0000313" key="2">
    <source>
        <dbReference type="EMBL" id="MCD1296021.1"/>
    </source>
</evidence>
<keyword evidence="1" id="KW-0472">Membrane</keyword>
<evidence type="ECO:0008006" key="4">
    <source>
        <dbReference type="Google" id="ProtNLM"/>
    </source>
</evidence>
<gene>
    <name evidence="2" type="ORF">CUJ83_13540</name>
</gene>
<keyword evidence="1" id="KW-1133">Transmembrane helix</keyword>
<feature type="transmembrane region" description="Helical" evidence="1">
    <location>
        <begin position="247"/>
        <end position="268"/>
    </location>
</feature>
<dbReference type="Proteomes" id="UP001320159">
    <property type="component" value="Unassembled WGS sequence"/>
</dbReference>
<evidence type="ECO:0000313" key="3">
    <source>
        <dbReference type="Proteomes" id="UP001320159"/>
    </source>
</evidence>
<dbReference type="EMBL" id="PGCK01000013">
    <property type="protein sequence ID" value="MCD1296021.1"/>
    <property type="molecule type" value="Genomic_DNA"/>
</dbReference>
<protein>
    <recommendedName>
        <fullName evidence="4">Zinc ribbon domain-containing protein</fullName>
    </recommendedName>
</protein>
<accession>A0AAP2W8G6</accession>
<reference evidence="2 3" key="1">
    <citation type="submission" date="2017-11" db="EMBL/GenBank/DDBJ databases">
        <title>Isolation and Characterization of Family Methanocellaceae Species from Potential Methane Hydrate Area Offshore Southwestern Taiwan.</title>
        <authorList>
            <person name="Zhang W.-L."/>
            <person name="Chen W.-C."/>
            <person name="Lai M.-C."/>
            <person name="Chen S.-C."/>
        </authorList>
    </citation>
    <scope>NUCLEOTIDE SEQUENCE [LARGE SCALE GENOMIC DNA]</scope>
    <source>
        <strain evidence="2 3">CWC-04</strain>
    </source>
</reference>
<evidence type="ECO:0000256" key="1">
    <source>
        <dbReference type="SAM" id="Phobius"/>
    </source>
</evidence>
<comment type="caution">
    <text evidence="2">The sequence shown here is derived from an EMBL/GenBank/DDBJ whole genome shotgun (WGS) entry which is preliminary data.</text>
</comment>
<dbReference type="AlphaFoldDB" id="A0AAP2W8G6"/>
<dbReference type="RefSeq" id="WP_230742885.1">
    <property type="nucleotide sequence ID" value="NZ_PGCK01000013.1"/>
</dbReference>
<name>A0AAP2W8G6_9EURY</name>
<proteinExistence type="predicted"/>
<feature type="transmembrane region" description="Helical" evidence="1">
    <location>
        <begin position="274"/>
        <end position="294"/>
    </location>
</feature>
<sequence>MAITLSMNCPSCGGTLSIEEGSRLTSCPYCTSVLGIEGDRGVGKIMLKGVIGQDEVMNAANNWMKGSYTAPDLNRVGKIKECFAIYLPFWKIRGRAAGWVCGNSIEEDSHGDNVTVYKEKMVIKDFDWNGIACDSGDLGIKHLKDIDGEAMLHDEGSIPAFEVTTSASDALNFGMGSIRRTAIKWAGVDNVTFVNMHVFPKDVKIVFYPVWVVRYSYYDSIYLVTIDGITGKVLSGRAPGDVTIRSASMAIGTAAGAFGTVLGIWMASVDSSMIGIPIIVIIVSLLIAAGGFVYGRRDTEFTVGEVKGGSPLRSLMEKRSHGVSDSKVEQKVRIK</sequence>
<keyword evidence="3" id="KW-1185">Reference proteome</keyword>